<evidence type="ECO:0000313" key="3">
    <source>
        <dbReference type="Proteomes" id="UP000002058"/>
    </source>
</evidence>
<name>C4K068_UNCRE</name>
<accession>C4K068</accession>
<dbReference type="Proteomes" id="UP000002058">
    <property type="component" value="Unassembled WGS sequence"/>
</dbReference>
<proteinExistence type="predicted"/>
<evidence type="ECO:0000313" key="2">
    <source>
        <dbReference type="EMBL" id="EEP82954.1"/>
    </source>
</evidence>
<feature type="region of interest" description="Disordered" evidence="1">
    <location>
        <begin position="186"/>
        <end position="223"/>
    </location>
</feature>
<dbReference type="GeneID" id="8440270"/>
<dbReference type="InParanoid" id="C4K068"/>
<dbReference type="EMBL" id="CH476619">
    <property type="protein sequence ID" value="EEP82954.1"/>
    <property type="molecule type" value="Genomic_DNA"/>
</dbReference>
<feature type="region of interest" description="Disordered" evidence="1">
    <location>
        <begin position="1"/>
        <end position="21"/>
    </location>
</feature>
<dbReference type="eggNOG" id="KOG0154">
    <property type="taxonomic scope" value="Eukaryota"/>
</dbReference>
<dbReference type="RefSeq" id="XP_002583046.1">
    <property type="nucleotide sequence ID" value="XM_002583000.1"/>
</dbReference>
<feature type="compositionally biased region" description="Polar residues" evidence="1">
    <location>
        <begin position="211"/>
        <end position="223"/>
    </location>
</feature>
<dbReference type="AlphaFoldDB" id="C4K068"/>
<dbReference type="KEGG" id="ure:UREG_07819"/>
<gene>
    <name evidence="2" type="ORF">UREG_07819</name>
</gene>
<dbReference type="OrthoDB" id="21470at2759"/>
<evidence type="ECO:0000256" key="1">
    <source>
        <dbReference type="SAM" id="MobiDB-lite"/>
    </source>
</evidence>
<dbReference type="VEuPathDB" id="FungiDB:UREG_07819"/>
<protein>
    <submittedName>
        <fullName evidence="2">Uncharacterized protein</fullName>
    </submittedName>
</protein>
<organism evidence="2 3">
    <name type="scientific">Uncinocarpus reesii (strain UAMH 1704)</name>
    <dbReference type="NCBI Taxonomy" id="336963"/>
    <lineage>
        <taxon>Eukaryota</taxon>
        <taxon>Fungi</taxon>
        <taxon>Dikarya</taxon>
        <taxon>Ascomycota</taxon>
        <taxon>Pezizomycotina</taxon>
        <taxon>Eurotiomycetes</taxon>
        <taxon>Eurotiomycetidae</taxon>
        <taxon>Onygenales</taxon>
        <taxon>Onygenaceae</taxon>
        <taxon>Uncinocarpus</taxon>
    </lineage>
</organism>
<sequence length="403" mass="45029">MNSHQKSGRRKDPYNPQMTEETLQAESFSLRKARKLRYSGIQFISAGEIKPDDPAMLEELAESIANAEMLRSSDCSHSDLKPFEFAQPHSNTSGLDNRNQLPCPRAADRVPMNLMMKSFSLEGEVPPHSLSMVNPTEADPGIAIHKILRAGTGPLPNLPQLRPADADEIDISDAVIADYLLHINEDSSDEGYSPSEADPMPRGNKIDTKSQGRASPSSAIRNGMVSSDISSEDFAGFHAESLNNIRDDNDNEQSLAQSSPECRVNQRQISKFLATSTLTLDLDTYGEFDIMDFERPSLKKAKQKYKREQVPTFDLSDSDLEWQLQASWKNDRKKKGKAKKHREELRAQGKLGSKLGQINLGAKYSNGIALDNIKREINEFLLSQTQTYVPPVAFHYRYIGSNL</sequence>
<reference evidence="3" key="1">
    <citation type="journal article" date="2009" name="Genome Res.">
        <title>Comparative genomic analyses of the human fungal pathogens Coccidioides and their relatives.</title>
        <authorList>
            <person name="Sharpton T.J."/>
            <person name="Stajich J.E."/>
            <person name="Rounsley S.D."/>
            <person name="Gardner M.J."/>
            <person name="Wortman J.R."/>
            <person name="Jordar V.S."/>
            <person name="Maiti R."/>
            <person name="Kodira C.D."/>
            <person name="Neafsey D.E."/>
            <person name="Zeng Q."/>
            <person name="Hung C.-Y."/>
            <person name="McMahan C."/>
            <person name="Muszewska A."/>
            <person name="Grynberg M."/>
            <person name="Mandel M.A."/>
            <person name="Kellner E.M."/>
            <person name="Barker B.M."/>
            <person name="Galgiani J.N."/>
            <person name="Orbach M.J."/>
            <person name="Kirkland T.N."/>
            <person name="Cole G.T."/>
            <person name="Henn M.R."/>
            <person name="Birren B.W."/>
            <person name="Taylor J.W."/>
        </authorList>
    </citation>
    <scope>NUCLEOTIDE SEQUENCE [LARGE SCALE GENOMIC DNA]</scope>
    <source>
        <strain evidence="3">UAMH 1704</strain>
    </source>
</reference>
<keyword evidence="3" id="KW-1185">Reference proteome</keyword>
<dbReference type="STRING" id="336963.C4K068"/>
<dbReference type="HOGENOM" id="CLU_683689_0_0_1"/>